<dbReference type="EMBL" id="JAMZEC010000001">
    <property type="protein sequence ID" value="MCP2344776.1"/>
    <property type="molecule type" value="Genomic_DNA"/>
</dbReference>
<evidence type="ECO:0000259" key="6">
    <source>
        <dbReference type="PROSITE" id="PS50893"/>
    </source>
</evidence>
<feature type="compositionally biased region" description="Basic and acidic residues" evidence="5">
    <location>
        <begin position="265"/>
        <end position="283"/>
    </location>
</feature>
<organism evidence="7 8">
    <name type="scientific">Nonomuraea roseoviolacea subsp. carminata</name>
    <dbReference type="NCBI Taxonomy" id="160689"/>
    <lineage>
        <taxon>Bacteria</taxon>
        <taxon>Bacillati</taxon>
        <taxon>Actinomycetota</taxon>
        <taxon>Actinomycetes</taxon>
        <taxon>Streptosporangiales</taxon>
        <taxon>Streptosporangiaceae</taxon>
        <taxon>Nonomuraea</taxon>
    </lineage>
</organism>
<evidence type="ECO:0000313" key="8">
    <source>
        <dbReference type="Proteomes" id="UP001320766"/>
    </source>
</evidence>
<evidence type="ECO:0000256" key="5">
    <source>
        <dbReference type="SAM" id="MobiDB-lite"/>
    </source>
</evidence>
<keyword evidence="8" id="KW-1185">Reference proteome</keyword>
<keyword evidence="4 7" id="KW-0067">ATP-binding</keyword>
<dbReference type="GO" id="GO:0016787">
    <property type="term" value="F:hydrolase activity"/>
    <property type="evidence" value="ECO:0007669"/>
    <property type="project" value="UniProtKB-KW"/>
</dbReference>
<dbReference type="InterPro" id="IPR003439">
    <property type="entry name" value="ABC_transporter-like_ATP-bd"/>
</dbReference>
<evidence type="ECO:0000256" key="4">
    <source>
        <dbReference type="ARBA" id="ARBA00022840"/>
    </source>
</evidence>
<comment type="caution">
    <text evidence="7">The sequence shown here is derived from an EMBL/GenBank/DDBJ whole genome shotgun (WGS) entry which is preliminary data.</text>
</comment>
<dbReference type="InterPro" id="IPR017871">
    <property type="entry name" value="ABC_transporter-like_CS"/>
</dbReference>
<dbReference type="EC" id="3.6.3.-" evidence="7"/>
<dbReference type="InterPro" id="IPR050153">
    <property type="entry name" value="Metal_Ion_Import_ABC"/>
</dbReference>
<comment type="similarity">
    <text evidence="1">Belongs to the ABC transporter superfamily.</text>
</comment>
<name>A0ABT1JSQ6_9ACTN</name>
<gene>
    <name evidence="7" type="ORF">HD595_000898</name>
</gene>
<keyword evidence="2" id="KW-0813">Transport</keyword>
<dbReference type="PANTHER" id="PTHR42734:SF5">
    <property type="entry name" value="IRON TRANSPORT SYSTEM ATP-BINDING PROTEIN HI_0361-RELATED"/>
    <property type="match status" value="1"/>
</dbReference>
<feature type="domain" description="ABC transporter" evidence="6">
    <location>
        <begin position="44"/>
        <end position="278"/>
    </location>
</feature>
<sequence>MSETAGNTTGENATGANTTAANTTGASTTGANTTGAKTSGETAFSMTGGKVTLDRRPILRGVDLTIRPGEVVAVMGTNGSGKSTLVRALLGLIPLSGGQTLLYGRPPARFRDWWRIGYVPQRLQVGGGVPATVREVVASGRIARQRRLRRTSAADRAAVADALEAVDLTARAGDPVQHLSGGQQQRVLIARALAGEPDTYVMDEPTAGVDAETQRLLADTLATLVLQGRTIVLVAHELGPLEPLITRGVVVRDGLITHDGAPPRPEGECARPGHEHVHPHAPDEPGASEILGRGAGAGPLNWQGEA</sequence>
<dbReference type="GO" id="GO:0005524">
    <property type="term" value="F:ATP binding"/>
    <property type="evidence" value="ECO:0007669"/>
    <property type="project" value="UniProtKB-KW"/>
</dbReference>
<accession>A0ABT1JSQ6</accession>
<reference evidence="7 8" key="1">
    <citation type="submission" date="2022-06" db="EMBL/GenBank/DDBJ databases">
        <title>Sequencing the genomes of 1000 actinobacteria strains.</title>
        <authorList>
            <person name="Klenk H.-P."/>
        </authorList>
    </citation>
    <scope>NUCLEOTIDE SEQUENCE [LARGE SCALE GENOMIC DNA]</scope>
    <source>
        <strain evidence="7 8">DSM 44170</strain>
    </source>
</reference>
<dbReference type="InterPro" id="IPR003593">
    <property type="entry name" value="AAA+_ATPase"/>
</dbReference>
<dbReference type="PROSITE" id="PS00211">
    <property type="entry name" value="ABC_TRANSPORTER_1"/>
    <property type="match status" value="1"/>
</dbReference>
<dbReference type="SUPFAM" id="SSF52540">
    <property type="entry name" value="P-loop containing nucleoside triphosphate hydrolases"/>
    <property type="match status" value="1"/>
</dbReference>
<dbReference type="Proteomes" id="UP001320766">
    <property type="component" value="Unassembled WGS sequence"/>
</dbReference>
<dbReference type="PROSITE" id="PS50893">
    <property type="entry name" value="ABC_TRANSPORTER_2"/>
    <property type="match status" value="1"/>
</dbReference>
<evidence type="ECO:0000256" key="1">
    <source>
        <dbReference type="ARBA" id="ARBA00005417"/>
    </source>
</evidence>
<feature type="region of interest" description="Disordered" evidence="5">
    <location>
        <begin position="257"/>
        <end position="306"/>
    </location>
</feature>
<dbReference type="InterPro" id="IPR027417">
    <property type="entry name" value="P-loop_NTPase"/>
</dbReference>
<protein>
    <submittedName>
        <fullName evidence="7">Zinc transport system ATP-binding protein</fullName>
        <ecNumber evidence="7">3.6.3.-</ecNumber>
    </submittedName>
</protein>
<evidence type="ECO:0000313" key="7">
    <source>
        <dbReference type="EMBL" id="MCP2344776.1"/>
    </source>
</evidence>
<dbReference type="Pfam" id="PF00005">
    <property type="entry name" value="ABC_tran"/>
    <property type="match status" value="1"/>
</dbReference>
<evidence type="ECO:0000256" key="3">
    <source>
        <dbReference type="ARBA" id="ARBA00022741"/>
    </source>
</evidence>
<evidence type="ECO:0000256" key="2">
    <source>
        <dbReference type="ARBA" id="ARBA00022448"/>
    </source>
</evidence>
<dbReference type="PANTHER" id="PTHR42734">
    <property type="entry name" value="METAL TRANSPORT SYSTEM ATP-BINDING PROTEIN TM_0124-RELATED"/>
    <property type="match status" value="1"/>
</dbReference>
<feature type="compositionally biased region" description="Low complexity" evidence="5">
    <location>
        <begin position="1"/>
        <end position="40"/>
    </location>
</feature>
<keyword evidence="3" id="KW-0547">Nucleotide-binding</keyword>
<keyword evidence="7" id="KW-0378">Hydrolase</keyword>
<feature type="region of interest" description="Disordered" evidence="5">
    <location>
        <begin position="1"/>
        <end position="48"/>
    </location>
</feature>
<dbReference type="SMART" id="SM00382">
    <property type="entry name" value="AAA"/>
    <property type="match status" value="1"/>
</dbReference>
<proteinExistence type="inferred from homology"/>
<dbReference type="Gene3D" id="3.40.50.300">
    <property type="entry name" value="P-loop containing nucleotide triphosphate hydrolases"/>
    <property type="match status" value="1"/>
</dbReference>